<evidence type="ECO:0000259" key="3">
    <source>
        <dbReference type="Pfam" id="PF01051"/>
    </source>
</evidence>
<dbReference type="EMBL" id="CP072750">
    <property type="protein sequence ID" value="QTX12950.1"/>
    <property type="molecule type" value="Genomic_DNA"/>
</dbReference>
<evidence type="ECO:0000256" key="1">
    <source>
        <dbReference type="ARBA" id="ARBA00038283"/>
    </source>
</evidence>
<reference evidence="4 6" key="1">
    <citation type="submission" date="2021-03" db="EMBL/GenBank/DDBJ databases">
        <title>Draft genome and methylome analysis of Thiotrix fructosivoruns ATCC 49748.</title>
        <authorList>
            <person name="Fomenkov A."/>
            <person name="Grabovich M.Y."/>
            <person name="Roberts R.J."/>
        </authorList>
    </citation>
    <scope>NUCLEOTIDE SEQUENCE [LARGE SCALE GENOMIC DNA]</scope>
    <source>
        <strain evidence="4 6">ATCC 49748</strain>
        <plasmid evidence="4">pTfr153</plasmid>
    </source>
</reference>
<comment type="similarity">
    <text evidence="1">Belongs to the initiator RepB protein family.</text>
</comment>
<gene>
    <name evidence="4" type="ORF">J1836_00915</name>
    <name evidence="5" type="ORF">J1836_020505</name>
</gene>
<dbReference type="InterPro" id="IPR036390">
    <property type="entry name" value="WH_DNA-bd_sf"/>
</dbReference>
<sequence length="424" mass="48434">MPSTQLAKDVKKHVAAIRISNDIGLMARKMWNILLLNAYDALLTRQQHVINLNVLFEAMGSNSRNYARLRESLEKLATTAVTWDVGGSAVAAGKWNKNFSISSLLAWGKVDDGVLYYGFSPILAELLYNPEIYQRINIAQQRLFKTSYGLALWENCMRYCNTGSTGMLEVENWRKLLGATAKTYDEYRRFSQKVLMPAIEEVNAVSNIELELKIKRTDRRVTQLGFLVTRKEASPVLTPEAPGAIADSEEFHQLIKHGITDVQAKLWIQEHGYDYVREKLALLEEKLLNRSITSSVSGFLAAAIRNDFKSEKLIQKVSEDAARKKQQAEEKEKKIRKLREELIRAFAQQAKKDFLLGLSAQAHQQLLQEIIAEKQDDLFIKEELLRLGLDSPFVGLEIIKRIPDYKRRCEKFIKNALKEQGLMD</sequence>
<dbReference type="EMBL" id="JAFMPM010000004">
    <property type="protein sequence ID" value="MBO0611494.1"/>
    <property type="molecule type" value="Genomic_DNA"/>
</dbReference>
<dbReference type="AlphaFoldDB" id="A0A8B0SQP4"/>
<feature type="domain" description="Initiator Rep protein WH1" evidence="3">
    <location>
        <begin position="10"/>
        <end position="157"/>
    </location>
</feature>
<dbReference type="RefSeq" id="WP_207249138.1">
    <property type="nucleotide sequence ID" value="NZ_CP072750.1"/>
</dbReference>
<dbReference type="InterPro" id="IPR000525">
    <property type="entry name" value="Initiator_Rep_WH1"/>
</dbReference>
<evidence type="ECO:0000256" key="2">
    <source>
        <dbReference type="SAM" id="Coils"/>
    </source>
</evidence>
<dbReference type="Gene3D" id="1.10.10.10">
    <property type="entry name" value="Winged helix-like DNA-binding domain superfamily/Winged helix DNA-binding domain"/>
    <property type="match status" value="1"/>
</dbReference>
<geneLocation type="plasmid" evidence="5">
    <name>pTfr153</name>
</geneLocation>
<dbReference type="GO" id="GO:0006270">
    <property type="term" value="P:DNA replication initiation"/>
    <property type="evidence" value="ECO:0007669"/>
    <property type="project" value="InterPro"/>
</dbReference>
<dbReference type="InterPro" id="IPR036388">
    <property type="entry name" value="WH-like_DNA-bd_sf"/>
</dbReference>
<organism evidence="5">
    <name type="scientific">Thiothrix fructosivorans</name>
    <dbReference type="NCBI Taxonomy" id="111770"/>
    <lineage>
        <taxon>Bacteria</taxon>
        <taxon>Pseudomonadati</taxon>
        <taxon>Pseudomonadota</taxon>
        <taxon>Gammaproteobacteria</taxon>
        <taxon>Thiotrichales</taxon>
        <taxon>Thiotrichaceae</taxon>
        <taxon>Thiothrix</taxon>
    </lineage>
</organism>
<dbReference type="Proteomes" id="UP000664466">
    <property type="component" value="Unassembled WGS sequence"/>
</dbReference>
<dbReference type="Pfam" id="PF21205">
    <property type="entry name" value="Rep3_C"/>
    <property type="match status" value="1"/>
</dbReference>
<evidence type="ECO:0000313" key="6">
    <source>
        <dbReference type="Proteomes" id="UP000664466"/>
    </source>
</evidence>
<evidence type="ECO:0000313" key="5">
    <source>
        <dbReference type="EMBL" id="QTX12950.1"/>
    </source>
</evidence>
<keyword evidence="5" id="KW-0614">Plasmid</keyword>
<dbReference type="Pfam" id="PF01051">
    <property type="entry name" value="Rep3_N"/>
    <property type="match status" value="1"/>
</dbReference>
<keyword evidence="6" id="KW-1185">Reference proteome</keyword>
<accession>A0A8B0SQP4</accession>
<proteinExistence type="inferred from homology"/>
<dbReference type="SUPFAM" id="SSF46785">
    <property type="entry name" value="Winged helix' DNA-binding domain"/>
    <property type="match status" value="1"/>
</dbReference>
<feature type="coiled-coil region" evidence="2">
    <location>
        <begin position="314"/>
        <end position="348"/>
    </location>
</feature>
<reference evidence="5" key="2">
    <citation type="submission" date="2021-04" db="EMBL/GenBank/DDBJ databases">
        <title>Complete Genome and methylome analysis of Thiothrix fructosivorans ATCC 49748.</title>
        <authorList>
            <person name="Fomenkov A."/>
            <person name="Sun L."/>
            <person name="Vincze T."/>
            <person name="Grabovich M.Y."/>
            <person name="Roberts R.J."/>
        </authorList>
    </citation>
    <scope>NUCLEOTIDE SEQUENCE</scope>
    <source>
        <strain evidence="5">ATCC 49748</strain>
        <plasmid evidence="5">pTfr153</plasmid>
    </source>
</reference>
<dbReference type="GO" id="GO:0003887">
    <property type="term" value="F:DNA-directed DNA polymerase activity"/>
    <property type="evidence" value="ECO:0007669"/>
    <property type="project" value="InterPro"/>
</dbReference>
<keyword evidence="2" id="KW-0175">Coiled coil</keyword>
<name>A0A8B0SQP4_9GAMM</name>
<protein>
    <submittedName>
        <fullName evidence="5">Replication initiation protein</fullName>
    </submittedName>
</protein>
<evidence type="ECO:0000313" key="4">
    <source>
        <dbReference type="EMBL" id="MBO0611494.1"/>
    </source>
</evidence>